<proteinExistence type="predicted"/>
<dbReference type="AlphaFoldDB" id="A0A0F9LBV1"/>
<gene>
    <name evidence="1" type="ORF">LCGC14_1529730</name>
</gene>
<name>A0A0F9LBV1_9ZZZZ</name>
<comment type="caution">
    <text evidence="1">The sequence shown here is derived from an EMBL/GenBank/DDBJ whole genome shotgun (WGS) entry which is preliminary data.</text>
</comment>
<accession>A0A0F9LBV1</accession>
<dbReference type="EMBL" id="LAZR01011446">
    <property type="protein sequence ID" value="KKM61640.1"/>
    <property type="molecule type" value="Genomic_DNA"/>
</dbReference>
<organism evidence="1">
    <name type="scientific">marine sediment metagenome</name>
    <dbReference type="NCBI Taxonomy" id="412755"/>
    <lineage>
        <taxon>unclassified sequences</taxon>
        <taxon>metagenomes</taxon>
        <taxon>ecological metagenomes</taxon>
    </lineage>
</organism>
<sequence length="77" mass="8783">MTHGTKSKMDMEYEAENDARALRDAMAVRKDSKRLKAAHVALQKMEKEAHQTLMQTRAARGLKRAFPKDNPGHKEGY</sequence>
<protein>
    <submittedName>
        <fullName evidence="1">Uncharacterized protein</fullName>
    </submittedName>
</protein>
<reference evidence="1" key="1">
    <citation type="journal article" date="2015" name="Nature">
        <title>Complex archaea that bridge the gap between prokaryotes and eukaryotes.</title>
        <authorList>
            <person name="Spang A."/>
            <person name="Saw J.H."/>
            <person name="Jorgensen S.L."/>
            <person name="Zaremba-Niedzwiedzka K."/>
            <person name="Martijn J."/>
            <person name="Lind A.E."/>
            <person name="van Eijk R."/>
            <person name="Schleper C."/>
            <person name="Guy L."/>
            <person name="Ettema T.J."/>
        </authorList>
    </citation>
    <scope>NUCLEOTIDE SEQUENCE</scope>
</reference>
<evidence type="ECO:0000313" key="1">
    <source>
        <dbReference type="EMBL" id="KKM61640.1"/>
    </source>
</evidence>